<dbReference type="RefSeq" id="WP_131801570.1">
    <property type="nucleotide sequence ID" value="NZ_FOIZ01000001.1"/>
</dbReference>
<evidence type="ECO:0000313" key="2">
    <source>
        <dbReference type="EMBL" id="SEW02471.1"/>
    </source>
</evidence>
<dbReference type="EMBL" id="FOIZ01000001">
    <property type="protein sequence ID" value="SEW02471.1"/>
    <property type="molecule type" value="Genomic_DNA"/>
</dbReference>
<feature type="signal peptide" evidence="1">
    <location>
        <begin position="1"/>
        <end position="17"/>
    </location>
</feature>
<protein>
    <recommendedName>
        <fullName evidence="4">Transferrin-binding protein B C-lobe/N-lobe beta barrel domain-containing protein</fullName>
    </recommendedName>
</protein>
<gene>
    <name evidence="2" type="ORF">SAMN04488515_0705</name>
</gene>
<reference evidence="2 3" key="1">
    <citation type="submission" date="2016-10" db="EMBL/GenBank/DDBJ databases">
        <authorList>
            <person name="de Groot N.N."/>
        </authorList>
    </citation>
    <scope>NUCLEOTIDE SEQUENCE [LARGE SCALE GENOMIC DNA]</scope>
    <source>
        <strain evidence="2 3">DSM 17925</strain>
    </source>
</reference>
<evidence type="ECO:0000313" key="3">
    <source>
        <dbReference type="Proteomes" id="UP000199167"/>
    </source>
</evidence>
<dbReference type="OrthoDB" id="7650806at2"/>
<keyword evidence="1" id="KW-0732">Signal</keyword>
<organism evidence="2 3">
    <name type="scientific">Cognatiyoonia koreensis</name>
    <dbReference type="NCBI Taxonomy" id="364200"/>
    <lineage>
        <taxon>Bacteria</taxon>
        <taxon>Pseudomonadati</taxon>
        <taxon>Pseudomonadota</taxon>
        <taxon>Alphaproteobacteria</taxon>
        <taxon>Rhodobacterales</taxon>
        <taxon>Paracoccaceae</taxon>
        <taxon>Cognatiyoonia</taxon>
    </lineage>
</organism>
<feature type="chain" id="PRO_5011446504" description="Transferrin-binding protein B C-lobe/N-lobe beta barrel domain-containing protein" evidence="1">
    <location>
        <begin position="18"/>
        <end position="181"/>
    </location>
</feature>
<keyword evidence="3" id="KW-1185">Reference proteome</keyword>
<accession>A0A1I0NNM5</accession>
<dbReference type="AlphaFoldDB" id="A0A1I0NNM5"/>
<dbReference type="Proteomes" id="UP000199167">
    <property type="component" value="Unassembled WGS sequence"/>
</dbReference>
<sequence>MMRWFALLVLVPLAACGGGGGGSGNQLGAGGGGGITDPGELPVSGFARYNGFLTVNLPTADGRAPYTGNLGLDVDFDAAATQVTGQASGFTDGGGTNMRGRLAVTDGVIDRKTNVASDYTLEAGISGTLSGDAFRNMVITGTLLGDFNGQNAETLRGQVFGDTIGPLGTDIFNGTFSAATD</sequence>
<dbReference type="STRING" id="364200.SAMN04488515_0705"/>
<name>A0A1I0NNM5_9RHOB</name>
<evidence type="ECO:0008006" key="4">
    <source>
        <dbReference type="Google" id="ProtNLM"/>
    </source>
</evidence>
<evidence type="ECO:0000256" key="1">
    <source>
        <dbReference type="SAM" id="SignalP"/>
    </source>
</evidence>
<proteinExistence type="predicted"/>
<dbReference type="Gene3D" id="2.40.160.90">
    <property type="match status" value="1"/>
</dbReference>